<keyword evidence="3" id="KW-1185">Reference proteome</keyword>
<gene>
    <name evidence="2" type="ORF">Pflav_025590</name>
</gene>
<evidence type="ECO:0000256" key="1">
    <source>
        <dbReference type="SAM" id="MobiDB-lite"/>
    </source>
</evidence>
<sequence length="52" mass="5432">MRFARVARRNERTNAQDIGGIGGQATVGAGKAPERSDHRAPDRAVISGRSGG</sequence>
<accession>A0A6F8XQT3</accession>
<dbReference type="EMBL" id="AP022870">
    <property type="protein sequence ID" value="BCB76149.1"/>
    <property type="molecule type" value="Genomic_DNA"/>
</dbReference>
<dbReference type="AlphaFoldDB" id="A0A6F8XQT3"/>
<reference evidence="2 3" key="1">
    <citation type="submission" date="2020-03" db="EMBL/GenBank/DDBJ databases">
        <title>Whole genome shotgun sequence of Phytohabitans flavus NBRC 107702.</title>
        <authorList>
            <person name="Komaki H."/>
            <person name="Tamura T."/>
        </authorList>
    </citation>
    <scope>NUCLEOTIDE SEQUENCE [LARGE SCALE GENOMIC DNA]</scope>
    <source>
        <strain evidence="2 3">NBRC 107702</strain>
    </source>
</reference>
<proteinExistence type="predicted"/>
<dbReference type="KEGG" id="pfla:Pflav_025590"/>
<name>A0A6F8XQT3_9ACTN</name>
<feature type="compositionally biased region" description="Basic and acidic residues" evidence="1">
    <location>
        <begin position="32"/>
        <end position="42"/>
    </location>
</feature>
<organism evidence="2 3">
    <name type="scientific">Phytohabitans flavus</name>
    <dbReference type="NCBI Taxonomy" id="1076124"/>
    <lineage>
        <taxon>Bacteria</taxon>
        <taxon>Bacillati</taxon>
        <taxon>Actinomycetota</taxon>
        <taxon>Actinomycetes</taxon>
        <taxon>Micromonosporales</taxon>
        <taxon>Micromonosporaceae</taxon>
    </lineage>
</organism>
<dbReference type="Proteomes" id="UP000502508">
    <property type="component" value="Chromosome"/>
</dbReference>
<reference evidence="2 3" key="2">
    <citation type="submission" date="2020-03" db="EMBL/GenBank/DDBJ databases">
        <authorList>
            <person name="Ichikawa N."/>
            <person name="Kimura A."/>
            <person name="Kitahashi Y."/>
            <person name="Uohara A."/>
        </authorList>
    </citation>
    <scope>NUCLEOTIDE SEQUENCE [LARGE SCALE GENOMIC DNA]</scope>
    <source>
        <strain evidence="2 3">NBRC 107702</strain>
    </source>
</reference>
<protein>
    <submittedName>
        <fullName evidence="2">Uncharacterized protein</fullName>
    </submittedName>
</protein>
<feature type="region of interest" description="Disordered" evidence="1">
    <location>
        <begin position="1"/>
        <end position="52"/>
    </location>
</feature>
<evidence type="ECO:0000313" key="3">
    <source>
        <dbReference type="Proteomes" id="UP000502508"/>
    </source>
</evidence>
<evidence type="ECO:0000313" key="2">
    <source>
        <dbReference type="EMBL" id="BCB76149.1"/>
    </source>
</evidence>